<dbReference type="PANTHER" id="PTHR34596:SF2">
    <property type="entry name" value="CHITOPORIN"/>
    <property type="match status" value="1"/>
</dbReference>
<dbReference type="Gene3D" id="2.40.160.10">
    <property type="entry name" value="Porin"/>
    <property type="match status" value="1"/>
</dbReference>
<evidence type="ECO:0000256" key="2">
    <source>
        <dbReference type="ARBA" id="ARBA00022729"/>
    </source>
</evidence>
<dbReference type="GO" id="GO:0016020">
    <property type="term" value="C:membrane"/>
    <property type="evidence" value="ECO:0007669"/>
    <property type="project" value="InterPro"/>
</dbReference>
<evidence type="ECO:0000256" key="1">
    <source>
        <dbReference type="ARBA" id="ARBA00022448"/>
    </source>
</evidence>
<dbReference type="InterPro" id="IPR023614">
    <property type="entry name" value="Porin_dom_sf"/>
</dbReference>
<keyword evidence="1" id="KW-0813">Transport</keyword>
<reference evidence="3" key="1">
    <citation type="submission" date="2016-10" db="EMBL/GenBank/DDBJ databases">
        <authorList>
            <person name="de Groot N.N."/>
        </authorList>
    </citation>
    <scope>NUCLEOTIDE SEQUENCE</scope>
</reference>
<protein>
    <recommendedName>
        <fullName evidence="4">Outer membrane porin, OprD family</fullName>
    </recommendedName>
</protein>
<dbReference type="AlphaFoldDB" id="A0A1W1CEB1"/>
<organism evidence="3">
    <name type="scientific">hydrothermal vent metagenome</name>
    <dbReference type="NCBI Taxonomy" id="652676"/>
    <lineage>
        <taxon>unclassified sequences</taxon>
        <taxon>metagenomes</taxon>
        <taxon>ecological metagenomes</taxon>
    </lineage>
</organism>
<accession>A0A1W1CEB1</accession>
<evidence type="ECO:0000313" key="3">
    <source>
        <dbReference type="EMBL" id="SFV64052.1"/>
    </source>
</evidence>
<dbReference type="PANTHER" id="PTHR34596">
    <property type="entry name" value="CHITOPORIN"/>
    <property type="match status" value="1"/>
</dbReference>
<name>A0A1W1CEB1_9ZZZZ</name>
<gene>
    <name evidence="3" type="ORF">MNB_SV-14-1514</name>
</gene>
<evidence type="ECO:0008006" key="4">
    <source>
        <dbReference type="Google" id="ProtNLM"/>
    </source>
</evidence>
<dbReference type="InterPro" id="IPR005318">
    <property type="entry name" value="OM_porin_bac"/>
</dbReference>
<proteinExistence type="predicted"/>
<sequence length="377" mass="41094">MKKVTLSLTLIGIMSLQADSLSKALSETKVDGYLRGTYQSHNVKNDKTYKDDALGGKVHFQTGNYYGLSAGASIYSSNAIFHDDNRGLVPLRGENHKSYTILGEAYLKANFGKSMLKIGRHFAQVDDIGMVPNSFEALIFENKDIENTTIFLGQVQRMAGVDADVVDDFTNINGSKNMQVAGITYEGIKDVDVSAWYYRLKDAPIDSIAYLEANYEKEIGDTTFGMGVQYAKESYLREKDAKVYGGTLSATANKLGLTLATAYTKSKDNVATSGFGGGPFFSNSEYLIIDNAGADGKALWYGAEYDASKMGIDGLTIGLEKVTQTTATGTKATEFDIVASYDVNEEVEIHGIFSNLKGANVGEDEAKHLRVFANYNF</sequence>
<dbReference type="GO" id="GO:0015288">
    <property type="term" value="F:porin activity"/>
    <property type="evidence" value="ECO:0007669"/>
    <property type="project" value="TreeGrafter"/>
</dbReference>
<dbReference type="EMBL" id="FPHN01000160">
    <property type="protein sequence ID" value="SFV64052.1"/>
    <property type="molecule type" value="Genomic_DNA"/>
</dbReference>
<dbReference type="Pfam" id="PF03573">
    <property type="entry name" value="OprD"/>
    <property type="match status" value="1"/>
</dbReference>
<keyword evidence="2" id="KW-0732">Signal</keyword>